<reference evidence="1" key="1">
    <citation type="journal article" date="2014" name="Front. Microbiol.">
        <title>High frequency of phylogenetically diverse reductive dehalogenase-homologous genes in deep subseafloor sedimentary metagenomes.</title>
        <authorList>
            <person name="Kawai M."/>
            <person name="Futagami T."/>
            <person name="Toyoda A."/>
            <person name="Takaki Y."/>
            <person name="Nishi S."/>
            <person name="Hori S."/>
            <person name="Arai W."/>
            <person name="Tsubouchi T."/>
            <person name="Morono Y."/>
            <person name="Uchiyama I."/>
            <person name="Ito T."/>
            <person name="Fujiyama A."/>
            <person name="Inagaki F."/>
            <person name="Takami H."/>
        </authorList>
    </citation>
    <scope>NUCLEOTIDE SEQUENCE</scope>
    <source>
        <strain evidence="1">Expedition CK06-06</strain>
    </source>
</reference>
<evidence type="ECO:0000313" key="1">
    <source>
        <dbReference type="EMBL" id="GAH57816.1"/>
    </source>
</evidence>
<feature type="non-terminal residue" evidence="1">
    <location>
        <position position="59"/>
    </location>
</feature>
<proteinExistence type="predicted"/>
<accession>X1GIR2</accession>
<organism evidence="1">
    <name type="scientific">marine sediment metagenome</name>
    <dbReference type="NCBI Taxonomy" id="412755"/>
    <lineage>
        <taxon>unclassified sequences</taxon>
        <taxon>metagenomes</taxon>
        <taxon>ecological metagenomes</taxon>
    </lineage>
</organism>
<dbReference type="AlphaFoldDB" id="X1GIR2"/>
<comment type="caution">
    <text evidence="1">The sequence shown here is derived from an EMBL/GenBank/DDBJ whole genome shotgun (WGS) entry which is preliminary data.</text>
</comment>
<name>X1GIR2_9ZZZZ</name>
<gene>
    <name evidence="1" type="ORF">S03H2_40588</name>
</gene>
<protein>
    <submittedName>
        <fullName evidence="1">Uncharacterized protein</fullName>
    </submittedName>
</protein>
<sequence length="59" mass="6576">MSNPYVNLKDLYEPIVGAFKDELGELDIFDKISEGEGLYIEGTTEVWVVPGRDRIESAG</sequence>
<dbReference type="EMBL" id="BARU01025172">
    <property type="protein sequence ID" value="GAH57816.1"/>
    <property type="molecule type" value="Genomic_DNA"/>
</dbReference>